<keyword evidence="1" id="KW-1133">Transmembrane helix</keyword>
<dbReference type="EnsemblMetazoa" id="AMEM000045-RA">
    <property type="protein sequence ID" value="AMEM000045-PA"/>
    <property type="gene ID" value="AMEM000045"/>
</dbReference>
<keyword evidence="1" id="KW-0812">Transmembrane</keyword>
<dbReference type="Proteomes" id="UP000075903">
    <property type="component" value="Unassembled WGS sequence"/>
</dbReference>
<dbReference type="AlphaFoldDB" id="A0A182ULQ8"/>
<accession>A0A182ULQ8</accession>
<keyword evidence="1" id="KW-0472">Membrane</keyword>
<evidence type="ECO:0000313" key="3">
    <source>
        <dbReference type="Proteomes" id="UP000075903"/>
    </source>
</evidence>
<proteinExistence type="predicted"/>
<sequence length="238" mass="25874">MLTRAFMKIKYICMKVKIICSSGLTPRSIWWHGEVNGISKNDPNSSPVGFGITFFSSISLLAALFFSAVSLDPPPPTGAGAPAPSPCPRDTGRVAMLSLLSTSTVATFISPPPTMLLCFLYFFFFTPKRSVRIYTSITLIGIAGGTKLLAPVTGADTGERCETSLSQMTKRARLVALCYHLLGIFRLAALYDLAQMRTQMDAVVIRVANGARDRTITLPQRVMPSGAHLVIFRSIARH</sequence>
<protein>
    <submittedName>
        <fullName evidence="2">Uncharacterized protein</fullName>
    </submittedName>
</protein>
<organism evidence="2 3">
    <name type="scientific">Anopheles merus</name>
    <name type="common">Mosquito</name>
    <dbReference type="NCBI Taxonomy" id="30066"/>
    <lineage>
        <taxon>Eukaryota</taxon>
        <taxon>Metazoa</taxon>
        <taxon>Ecdysozoa</taxon>
        <taxon>Arthropoda</taxon>
        <taxon>Hexapoda</taxon>
        <taxon>Insecta</taxon>
        <taxon>Pterygota</taxon>
        <taxon>Neoptera</taxon>
        <taxon>Endopterygota</taxon>
        <taxon>Diptera</taxon>
        <taxon>Nematocera</taxon>
        <taxon>Culicoidea</taxon>
        <taxon>Culicidae</taxon>
        <taxon>Anophelinae</taxon>
        <taxon>Anopheles</taxon>
    </lineage>
</organism>
<reference evidence="2" key="1">
    <citation type="submission" date="2020-05" db="UniProtKB">
        <authorList>
            <consortium name="EnsemblMetazoa"/>
        </authorList>
    </citation>
    <scope>IDENTIFICATION</scope>
    <source>
        <strain evidence="2">MAF</strain>
    </source>
</reference>
<dbReference type="VEuPathDB" id="VectorBase:AMEM000045"/>
<evidence type="ECO:0000313" key="2">
    <source>
        <dbReference type="EnsemblMetazoa" id="AMEM000045-PA"/>
    </source>
</evidence>
<feature type="transmembrane region" description="Helical" evidence="1">
    <location>
        <begin position="131"/>
        <end position="152"/>
    </location>
</feature>
<evidence type="ECO:0000256" key="1">
    <source>
        <dbReference type="SAM" id="Phobius"/>
    </source>
</evidence>
<name>A0A182ULQ8_ANOME</name>
<keyword evidence="3" id="KW-1185">Reference proteome</keyword>
<feature type="transmembrane region" description="Helical" evidence="1">
    <location>
        <begin position="48"/>
        <end position="69"/>
    </location>
</feature>
<feature type="transmembrane region" description="Helical" evidence="1">
    <location>
        <begin position="105"/>
        <end position="124"/>
    </location>
</feature>
<feature type="transmembrane region" description="Helical" evidence="1">
    <location>
        <begin position="172"/>
        <end position="191"/>
    </location>
</feature>